<evidence type="ECO:0000256" key="1">
    <source>
        <dbReference type="ARBA" id="ARBA00022729"/>
    </source>
</evidence>
<dbReference type="EMBL" id="QAYE01000001">
    <property type="protein sequence ID" value="PTW48587.1"/>
    <property type="molecule type" value="Genomic_DNA"/>
</dbReference>
<dbReference type="Gene3D" id="3.30.1950.10">
    <property type="entry name" value="wza like domain"/>
    <property type="match status" value="1"/>
</dbReference>
<dbReference type="InterPro" id="IPR019554">
    <property type="entry name" value="Soluble_ligand-bd"/>
</dbReference>
<comment type="caution">
    <text evidence="5">The sequence shown here is derived from an EMBL/GenBank/DDBJ whole genome shotgun (WGS) entry which is preliminary data.</text>
</comment>
<dbReference type="Proteomes" id="UP000244013">
    <property type="component" value="Unassembled WGS sequence"/>
</dbReference>
<feature type="domain" description="Polysaccharide export protein N-terminal" evidence="3">
    <location>
        <begin position="45"/>
        <end position="120"/>
    </location>
</feature>
<organism evidence="5 6">
    <name type="scientific">Sphingomonas faeni</name>
    <dbReference type="NCBI Taxonomy" id="185950"/>
    <lineage>
        <taxon>Bacteria</taxon>
        <taxon>Pseudomonadati</taxon>
        <taxon>Pseudomonadota</taxon>
        <taxon>Alphaproteobacteria</taxon>
        <taxon>Sphingomonadales</taxon>
        <taxon>Sphingomonadaceae</taxon>
        <taxon>Sphingomonas</taxon>
    </lineage>
</organism>
<evidence type="ECO:0000259" key="4">
    <source>
        <dbReference type="Pfam" id="PF10531"/>
    </source>
</evidence>
<evidence type="ECO:0000313" key="5">
    <source>
        <dbReference type="EMBL" id="PTW48587.1"/>
    </source>
</evidence>
<dbReference type="PANTHER" id="PTHR33619:SF3">
    <property type="entry name" value="POLYSACCHARIDE EXPORT PROTEIN GFCE-RELATED"/>
    <property type="match status" value="1"/>
</dbReference>
<dbReference type="Pfam" id="PF02563">
    <property type="entry name" value="Poly_export"/>
    <property type="match status" value="1"/>
</dbReference>
<dbReference type="RefSeq" id="WP_107951814.1">
    <property type="nucleotide sequence ID" value="NZ_QAYE01000001.1"/>
</dbReference>
<dbReference type="PROSITE" id="PS51257">
    <property type="entry name" value="PROKAR_LIPOPROTEIN"/>
    <property type="match status" value="1"/>
</dbReference>
<feature type="signal peptide" evidence="2">
    <location>
        <begin position="1"/>
        <end position="19"/>
    </location>
</feature>
<evidence type="ECO:0000259" key="3">
    <source>
        <dbReference type="Pfam" id="PF02563"/>
    </source>
</evidence>
<dbReference type="GO" id="GO:0015159">
    <property type="term" value="F:polysaccharide transmembrane transporter activity"/>
    <property type="evidence" value="ECO:0007669"/>
    <property type="project" value="InterPro"/>
</dbReference>
<dbReference type="Pfam" id="PF10531">
    <property type="entry name" value="SLBB"/>
    <property type="match status" value="1"/>
</dbReference>
<accession>A0A2T5UAR8</accession>
<dbReference type="Gene3D" id="3.10.560.10">
    <property type="entry name" value="Outer membrane lipoprotein wza domain like"/>
    <property type="match status" value="1"/>
</dbReference>
<keyword evidence="1 2" id="KW-0732">Signal</keyword>
<dbReference type="GeneID" id="91004190"/>
<protein>
    <submittedName>
        <fullName evidence="5">Polysaccharide export outer membrane protein</fullName>
    </submittedName>
</protein>
<feature type="chain" id="PRO_5015395577" evidence="2">
    <location>
        <begin position="20"/>
        <end position="233"/>
    </location>
</feature>
<dbReference type="InterPro" id="IPR049712">
    <property type="entry name" value="Poly_export"/>
</dbReference>
<dbReference type="InterPro" id="IPR003715">
    <property type="entry name" value="Poly_export_N"/>
</dbReference>
<proteinExistence type="predicted"/>
<feature type="domain" description="Soluble ligand binding" evidence="4">
    <location>
        <begin position="127"/>
        <end position="179"/>
    </location>
</feature>
<reference evidence="5 6" key="1">
    <citation type="submission" date="2018-04" db="EMBL/GenBank/DDBJ databases">
        <title>Genomic Encyclopedia of Type Strains, Phase III (KMG-III): the genomes of soil and plant-associated and newly described type strains.</title>
        <authorList>
            <person name="Whitman W."/>
        </authorList>
    </citation>
    <scope>NUCLEOTIDE SEQUENCE [LARGE SCALE GENOMIC DNA]</scope>
    <source>
        <strain evidence="5 6">MA-olki</strain>
    </source>
</reference>
<evidence type="ECO:0000313" key="6">
    <source>
        <dbReference type="Proteomes" id="UP000244013"/>
    </source>
</evidence>
<dbReference type="OrthoDB" id="8410640at2"/>
<sequence>MRATLIGVVALSAMLGACADDNVGPNLRTGEAAYETIPAPVGEPRVQDYRIGALDTLDIVVFQEADISTRGVVVDAAGVISMPLIGRIQAAGNTSTQLADLLAAKLAERFYVNPQVTVTVASSVAQRVTVQGDVKEPGIYPISGPTTLLDTIALAKGESEDASLREVIVIRYIDGKRMGAVFDLKRIRRGDDADPAIAARDTIIVGHSTGKSAWHDILRAAPLLAGFGVFAQF</sequence>
<evidence type="ECO:0000256" key="2">
    <source>
        <dbReference type="SAM" id="SignalP"/>
    </source>
</evidence>
<dbReference type="AlphaFoldDB" id="A0A2T5UAR8"/>
<dbReference type="PANTHER" id="PTHR33619">
    <property type="entry name" value="POLYSACCHARIDE EXPORT PROTEIN GFCE-RELATED"/>
    <property type="match status" value="1"/>
</dbReference>
<gene>
    <name evidence="5" type="ORF">C8J25_10184</name>
</gene>
<name>A0A2T5UAR8_9SPHN</name>